<organism evidence="1 3">
    <name type="scientific">Legionella micdadei</name>
    <name type="common">Tatlockia micdadei</name>
    <dbReference type="NCBI Taxonomy" id="451"/>
    <lineage>
        <taxon>Bacteria</taxon>
        <taxon>Pseudomonadati</taxon>
        <taxon>Pseudomonadota</taxon>
        <taxon>Gammaproteobacteria</taxon>
        <taxon>Legionellales</taxon>
        <taxon>Legionellaceae</taxon>
        <taxon>Legionella</taxon>
    </lineage>
</organism>
<dbReference type="RefSeq" id="WP_045098002.1">
    <property type="nucleotide sequence ID" value="NZ_CP020614.1"/>
</dbReference>
<reference evidence="3" key="2">
    <citation type="submission" date="2014-09" db="EMBL/GenBank/DDBJ databases">
        <authorList>
            <person name="Gomez-Valero L."/>
        </authorList>
    </citation>
    <scope>NUCLEOTIDE SEQUENCE [LARGE SCALE GENOMIC DNA]</scope>
    <source>
        <strain evidence="3">ATCC33218</strain>
    </source>
</reference>
<proteinExistence type="predicted"/>
<evidence type="ECO:0000313" key="1">
    <source>
        <dbReference type="EMBL" id="CEG59405.1"/>
    </source>
</evidence>
<evidence type="ECO:0000313" key="3">
    <source>
        <dbReference type="Proteomes" id="UP000032414"/>
    </source>
</evidence>
<gene>
    <name evidence="1" type="ORF">LMI_0030</name>
    <name evidence="2" type="ORF">SAMN02982997_00569</name>
</gene>
<protein>
    <submittedName>
        <fullName evidence="1">Uncharacterized protein</fullName>
    </submittedName>
</protein>
<keyword evidence="4" id="KW-1185">Reference proteome</keyword>
<name>A0A098GBR5_LEGMI</name>
<dbReference type="PATRIC" id="fig|451.8.peg.1004"/>
<evidence type="ECO:0000313" key="4">
    <source>
        <dbReference type="Proteomes" id="UP000182998"/>
    </source>
</evidence>
<dbReference type="AlphaFoldDB" id="A0A098GBR5"/>
<dbReference type="KEGG" id="tmc:LMI_0030"/>
<dbReference type="Proteomes" id="UP000182998">
    <property type="component" value="Unassembled WGS sequence"/>
</dbReference>
<dbReference type="EMBL" id="LN614830">
    <property type="protein sequence ID" value="CEG59405.1"/>
    <property type="molecule type" value="Genomic_DNA"/>
</dbReference>
<dbReference type="InterPro" id="IPR036691">
    <property type="entry name" value="Endo/exonu/phosph_ase_sf"/>
</dbReference>
<accession>A0A098GBR5</accession>
<evidence type="ECO:0000313" key="2">
    <source>
        <dbReference type="EMBL" id="SCY00287.1"/>
    </source>
</evidence>
<dbReference type="Proteomes" id="UP000032414">
    <property type="component" value="Chromosome I"/>
</dbReference>
<dbReference type="OrthoDB" id="5635562at2"/>
<reference evidence="1" key="1">
    <citation type="submission" date="2014-09" db="EMBL/GenBank/DDBJ databases">
        <authorList>
            <person name="GOMEZ-VALERO Laura"/>
        </authorList>
    </citation>
    <scope>NUCLEOTIDE SEQUENCE</scope>
    <source>
        <strain evidence="1">ATCC33218</strain>
    </source>
</reference>
<dbReference type="Gene3D" id="3.60.10.10">
    <property type="entry name" value="Endonuclease/exonuclease/phosphatase"/>
    <property type="match status" value="1"/>
</dbReference>
<sequence length="619" mass="70050">MPLKMRVFTLNCGNGSLGNEASKQLVDQLSASKEDLFILNCQEVHFDLAMQELGKVASKKGFKVTASPQMVTHTKFGTQFHNKTGMMTLILHKPDVKVQVVNSVPARRELTRMGSGFDFAGFNKGGVLSRINVSKTIAGKESQFSIDSFNAHLDAFSDAKRAKDWANVHRLQKHKVDNWDELCAALPHLTCSGYDANTRNKLYLDGDTTVNRCAWDVPYDHDMQSLVVAPLGNVRESRPSTYHSDNPDILVKPDRHRKNRVKGGMLDIVAYTDVTAVGKNQLESADLPLVQQSQISIEPEPNSSRDHNVIGSHTITIDEREKFDRVRETIACSLAGVAPQLAAYLLSDNFIDSSEHQDYLLNVYQRYLSPEGLLQKYLQLHAHRLQYLEEFDKQATERSRQLFSEQLFYSPQPWFSGFAGEAFKTTEGLMQLADNHNSLLNLMDLQSRFLNQAVTEEECQAICSIVKMTLEKMPENLCANDQHKWIKQTNQLLSVNKLLHEYDRHLALEVIKDETKPLEKKDPLLANKRQKIADFNATLMANKEPSQVITDLQNQLDEIKGTLRLHRYNDFWSELYRKLQALITGTSLSRGGFFVVGVENEVMSENEPIAEPGSHSLKE</sequence>
<dbReference type="STRING" id="451.B6N58_00150"/>
<dbReference type="HOGENOM" id="CLU_441397_0_0_6"/>
<dbReference type="EMBL" id="FMVN01000003">
    <property type="protein sequence ID" value="SCY00287.1"/>
    <property type="molecule type" value="Genomic_DNA"/>
</dbReference>
<reference evidence="2 4" key="3">
    <citation type="submission" date="2016-10" db="EMBL/GenBank/DDBJ databases">
        <authorList>
            <person name="Varghese N."/>
            <person name="Submissions S."/>
        </authorList>
    </citation>
    <scope>NUCLEOTIDE SEQUENCE [LARGE SCALE GENOMIC DNA]</scope>
    <source>
        <strain evidence="2 4">ATCC 33218</strain>
    </source>
</reference>